<evidence type="ECO:0000256" key="1">
    <source>
        <dbReference type="SAM" id="MobiDB-lite"/>
    </source>
</evidence>
<comment type="caution">
    <text evidence="3">The sequence shown here is derived from an EMBL/GenBank/DDBJ whole genome shotgun (WGS) entry which is preliminary data.</text>
</comment>
<dbReference type="Proteomes" id="UP001497392">
    <property type="component" value="Unassembled WGS sequence"/>
</dbReference>
<feature type="region of interest" description="Disordered" evidence="1">
    <location>
        <begin position="1"/>
        <end position="22"/>
    </location>
</feature>
<accession>A0ABP1G9V8</accession>
<evidence type="ECO:0000259" key="2">
    <source>
        <dbReference type="PROSITE" id="PS51886"/>
    </source>
</evidence>
<dbReference type="Pfam" id="PF07534">
    <property type="entry name" value="TLD"/>
    <property type="match status" value="1"/>
</dbReference>
<sequence length="216" mass="23046">MKRMSDEAYNEQSVATTTEFADPVDGDTEEVAVIRPLLARTRLEKLPLRMAYSADEHGWSAGAFHAQVDTFGAAVVLGTSAGGAVFGAYNPRGWIGLGDERNAMSAFLFTFPSRNTSGSAEKLPKVGGAGLAIIDKAEAGPQFGAEGLTIPLQPGQERLAKSRLGTYYARRADGGRSLFAAGEEKRAQLTELKVYVAEGGPEEWQLDGIVWKSSSS</sequence>
<reference evidence="3 4" key="1">
    <citation type="submission" date="2024-06" db="EMBL/GenBank/DDBJ databases">
        <authorList>
            <person name="Kraege A."/>
            <person name="Thomma B."/>
        </authorList>
    </citation>
    <scope>NUCLEOTIDE SEQUENCE [LARGE SCALE GENOMIC DNA]</scope>
</reference>
<protein>
    <submittedName>
        <fullName evidence="3">G11191 protein</fullName>
    </submittedName>
</protein>
<evidence type="ECO:0000313" key="3">
    <source>
        <dbReference type="EMBL" id="CAL5228115.1"/>
    </source>
</evidence>
<name>A0ABP1G9V8_9CHLO</name>
<keyword evidence="4" id="KW-1185">Reference proteome</keyword>
<gene>
    <name evidence="3" type="primary">g11191</name>
    <name evidence="3" type="ORF">VP750_LOCUS10021</name>
</gene>
<feature type="domain" description="TLDc" evidence="2">
    <location>
        <begin position="24"/>
        <end position="170"/>
    </location>
</feature>
<feature type="compositionally biased region" description="Polar residues" evidence="1">
    <location>
        <begin position="10"/>
        <end position="19"/>
    </location>
</feature>
<dbReference type="PROSITE" id="PS51886">
    <property type="entry name" value="TLDC"/>
    <property type="match status" value="1"/>
</dbReference>
<dbReference type="InterPro" id="IPR006571">
    <property type="entry name" value="TLDc_dom"/>
</dbReference>
<dbReference type="EMBL" id="CAXHTA020000018">
    <property type="protein sequence ID" value="CAL5228115.1"/>
    <property type="molecule type" value="Genomic_DNA"/>
</dbReference>
<organism evidence="3 4">
    <name type="scientific">Coccomyxa viridis</name>
    <dbReference type="NCBI Taxonomy" id="1274662"/>
    <lineage>
        <taxon>Eukaryota</taxon>
        <taxon>Viridiplantae</taxon>
        <taxon>Chlorophyta</taxon>
        <taxon>core chlorophytes</taxon>
        <taxon>Trebouxiophyceae</taxon>
        <taxon>Trebouxiophyceae incertae sedis</taxon>
        <taxon>Coccomyxaceae</taxon>
        <taxon>Coccomyxa</taxon>
    </lineage>
</organism>
<proteinExistence type="predicted"/>
<evidence type="ECO:0000313" key="4">
    <source>
        <dbReference type="Proteomes" id="UP001497392"/>
    </source>
</evidence>